<feature type="domain" description="NAD-dependent epimerase/dehydratase" evidence="1">
    <location>
        <begin position="6"/>
        <end position="237"/>
    </location>
</feature>
<dbReference type="EMBL" id="ML735691">
    <property type="protein sequence ID" value="KAE8423077.1"/>
    <property type="molecule type" value="Genomic_DNA"/>
</dbReference>
<dbReference type="Pfam" id="PF01370">
    <property type="entry name" value="Epimerase"/>
    <property type="match status" value="1"/>
</dbReference>
<proteinExistence type="predicted"/>
<dbReference type="PANTHER" id="PTHR48079">
    <property type="entry name" value="PROTEIN YEEZ"/>
    <property type="match status" value="1"/>
</dbReference>
<dbReference type="PANTHER" id="PTHR48079:SF6">
    <property type="entry name" value="NAD(P)-BINDING DOMAIN-CONTAINING PROTEIN-RELATED"/>
    <property type="match status" value="1"/>
</dbReference>
<evidence type="ECO:0000313" key="3">
    <source>
        <dbReference type="Proteomes" id="UP000325395"/>
    </source>
</evidence>
<dbReference type="InterPro" id="IPR051783">
    <property type="entry name" value="NAD(P)-dependent_oxidoreduct"/>
</dbReference>
<organism evidence="2 3">
    <name type="scientific">Aspergillus pseudocaelatus</name>
    <dbReference type="NCBI Taxonomy" id="1825620"/>
    <lineage>
        <taxon>Eukaryota</taxon>
        <taxon>Fungi</taxon>
        <taxon>Dikarya</taxon>
        <taxon>Ascomycota</taxon>
        <taxon>Pezizomycotina</taxon>
        <taxon>Eurotiomycetes</taxon>
        <taxon>Eurotiomycetidae</taxon>
        <taxon>Eurotiales</taxon>
        <taxon>Aspergillaceae</taxon>
        <taxon>Aspergillus</taxon>
        <taxon>Aspergillus subgen. Circumdati</taxon>
    </lineage>
</organism>
<keyword evidence="3" id="KW-1185">Reference proteome</keyword>
<dbReference type="InterPro" id="IPR036291">
    <property type="entry name" value="NAD(P)-bd_dom_sf"/>
</dbReference>
<dbReference type="Gene3D" id="3.40.50.720">
    <property type="entry name" value="NAD(P)-binding Rossmann-like Domain"/>
    <property type="match status" value="1"/>
</dbReference>
<gene>
    <name evidence="2" type="ORF">BDV36DRAFT_279565</name>
</gene>
<evidence type="ECO:0000313" key="2">
    <source>
        <dbReference type="EMBL" id="KAE8423077.1"/>
    </source>
</evidence>
<evidence type="ECO:0000259" key="1">
    <source>
        <dbReference type="Pfam" id="PF01370"/>
    </source>
</evidence>
<reference evidence="2 3" key="1">
    <citation type="submission" date="2019-04" db="EMBL/GenBank/DDBJ databases">
        <authorList>
            <consortium name="DOE Joint Genome Institute"/>
            <person name="Mondo S."/>
            <person name="Kjaerbolling I."/>
            <person name="Vesth T."/>
            <person name="Frisvad J.C."/>
            <person name="Nybo J.L."/>
            <person name="Theobald S."/>
            <person name="Kildgaard S."/>
            <person name="Isbrandt T."/>
            <person name="Kuo A."/>
            <person name="Sato A."/>
            <person name="Lyhne E.K."/>
            <person name="Kogle M.E."/>
            <person name="Wiebenga A."/>
            <person name="Kun R.S."/>
            <person name="Lubbers R.J."/>
            <person name="Makela M.R."/>
            <person name="Barry K."/>
            <person name="Chovatia M."/>
            <person name="Clum A."/>
            <person name="Daum C."/>
            <person name="Haridas S."/>
            <person name="He G."/>
            <person name="LaButti K."/>
            <person name="Lipzen A."/>
            <person name="Riley R."/>
            <person name="Salamov A."/>
            <person name="Simmons B.A."/>
            <person name="Magnuson J.K."/>
            <person name="Henrissat B."/>
            <person name="Mortensen U.H."/>
            <person name="Larsen T.O."/>
            <person name="Devries R.P."/>
            <person name="Grigoriev I.V."/>
            <person name="Machida M."/>
            <person name="Baker S.E."/>
            <person name="Andersen M.R."/>
            <person name="Cantor M.N."/>
            <person name="Hua S.X."/>
        </authorList>
    </citation>
    <scope>NUCLEOTIDE SEQUENCE [LARGE SCALE GENOMIC DNA]</scope>
    <source>
        <strain evidence="2 3">CBS 117616</strain>
    </source>
</reference>
<dbReference type="InterPro" id="IPR001509">
    <property type="entry name" value="Epimerase_deHydtase"/>
</dbReference>
<dbReference type="SUPFAM" id="SSF51735">
    <property type="entry name" value="NAD(P)-binding Rossmann-fold domains"/>
    <property type="match status" value="1"/>
</dbReference>
<accession>A0ABQ6X174</accession>
<dbReference type="Proteomes" id="UP000325395">
    <property type="component" value="Unassembled WGS sequence"/>
</dbReference>
<sequence>MGCYKVLVTGATGFIGGSVLTQFLASEHPILKSSTVAALVRKQGQADILESRGVQSIVFRGLDDTKQLRHIASQFDIVVHCATGLHTKSAVALILGLGDSMKESGGQAHYIHTTGTSNLAYGMVSHPDAIIHEFCDTEDVYTEEVRRDAEEHYDQRATDVAVIQTAEATGVKAYLMMPPTVFGTGLGFFKRQSIQLPFTIHHAIDQGHPEYIGDGSGTVGYVHVSDLVSLYELILCKILDGIDDIPSGRQGIYFSNTGDFTWKELNERIGEIGLSLGALGSKIPRSISLADAWHKWGFDGNILLLETNHAGKSRTLPRLAFNIGWVPMKTAEDWDAAIEETFKAVMIERASHR</sequence>
<name>A0ABQ6X174_9EURO</name>
<protein>
    <recommendedName>
        <fullName evidence="1">NAD-dependent epimerase/dehydratase domain-containing protein</fullName>
    </recommendedName>
</protein>